<organism evidence="1 2">
    <name type="scientific">Bifidobacterium tissieri</name>
    <dbReference type="NCBI Taxonomy" id="1630162"/>
    <lineage>
        <taxon>Bacteria</taxon>
        <taxon>Bacillati</taxon>
        <taxon>Actinomycetota</taxon>
        <taxon>Actinomycetes</taxon>
        <taxon>Bifidobacteriales</taxon>
        <taxon>Bifidobacteriaceae</taxon>
        <taxon>Bifidobacterium</taxon>
    </lineage>
</organism>
<reference evidence="1 2" key="1">
    <citation type="journal article" date="2017" name="BMC Genomics">
        <title>Comparative genomic and phylogenomic analyses of the Bifidobacteriaceae family.</title>
        <authorList>
            <person name="Lugli G.A."/>
            <person name="Milani C."/>
            <person name="Turroni F."/>
            <person name="Duranti S."/>
            <person name="Mancabelli L."/>
            <person name="Mangifesta M."/>
            <person name="Ferrario C."/>
            <person name="Modesto M."/>
            <person name="Mattarelli P."/>
            <person name="Jiri K."/>
            <person name="van Sinderen D."/>
            <person name="Ventura M."/>
        </authorList>
    </citation>
    <scope>NUCLEOTIDE SEQUENCE [LARGE SCALE GENOMIC DNA]</scope>
    <source>
        <strain evidence="1 2">DSM 100201</strain>
    </source>
</reference>
<protein>
    <submittedName>
        <fullName evidence="1">Uncharacterized protein</fullName>
    </submittedName>
</protein>
<dbReference type="AlphaFoldDB" id="A0A261FJM2"/>
<accession>A0A261FJM2</accession>
<sequence length="84" mass="9356">MHDNYFSLFTVDATLADRYTVDPDHVAHYHGYDIRLTSADTFDIHHEGVRVGHGFDNGVSILATIDGHDMRADGIDQIIDAASR</sequence>
<dbReference type="EMBL" id="MWWV01000001">
    <property type="protein sequence ID" value="OZG59349.1"/>
    <property type="molecule type" value="Genomic_DNA"/>
</dbReference>
<dbReference type="Proteomes" id="UP000216444">
    <property type="component" value="Unassembled WGS sequence"/>
</dbReference>
<evidence type="ECO:0000313" key="2">
    <source>
        <dbReference type="Proteomes" id="UP000216444"/>
    </source>
</evidence>
<proteinExistence type="predicted"/>
<gene>
    <name evidence="1" type="ORF">BTIS_0080</name>
</gene>
<comment type="caution">
    <text evidence="1">The sequence shown here is derived from an EMBL/GenBank/DDBJ whole genome shotgun (WGS) entry which is preliminary data.</text>
</comment>
<evidence type="ECO:0000313" key="1">
    <source>
        <dbReference type="EMBL" id="OZG59349.1"/>
    </source>
</evidence>
<keyword evidence="2" id="KW-1185">Reference proteome</keyword>
<name>A0A261FJM2_9BIFI</name>